<evidence type="ECO:0000313" key="16">
    <source>
        <dbReference type="EMBL" id="QLF69026.1"/>
    </source>
</evidence>
<dbReference type="InterPro" id="IPR012338">
    <property type="entry name" value="Beta-lactam/transpept-like"/>
</dbReference>
<dbReference type="Pfam" id="PF00912">
    <property type="entry name" value="Transgly"/>
    <property type="match status" value="1"/>
</dbReference>
<dbReference type="InterPro" id="IPR023346">
    <property type="entry name" value="Lysozyme-like_dom_sf"/>
</dbReference>
<keyword evidence="6" id="KW-0328">Glycosyltransferase</keyword>
<feature type="region of interest" description="Disordered" evidence="12">
    <location>
        <begin position="1"/>
        <end position="65"/>
    </location>
</feature>
<dbReference type="Gene3D" id="1.10.3810.10">
    <property type="entry name" value="Biosynthetic peptidoglycan transglycosylase-like"/>
    <property type="match status" value="1"/>
</dbReference>
<dbReference type="EC" id="2.4.99.28" evidence="10"/>
<sequence>MVNRGKSRERVEPTFEEDREDEDFRLDEDDRIVGSGGKRRASGKSKGRSKAASGRGGGGQRKRKSGGGGFGIGKLIYWSFVMCIWAGIGLVGLVGYYASQMPSASTWTIPDRPPNMKIVSVEGTVIANRGATGGEALPLEEMSPYIPLATMAIEDRRFYSHFGVDPLGLGRAIVTNIMSGRAVQGGSTITQQLAKNLFLSPERTIERKVQEVLLAFWLEHKFTKDQILAMYLNRVFFGSNAYGVEAASRRYFNKSARDVNLGEAALLAGLLKAPSRLSPARDPEAAEARAQVVLTAMREAGYITDDEIKTAMTQPPTRAKRYWSGAGQYVADLVKEDVVGLIGTLTEDVIVETTIDMTLEKKAEAALTQALDNQGEKLGVSQAALVAIDGTGAIRALVGGRDYAESQFNRAVKAKRQPGSAFKPFVYAAALEQGLRPESVRNDAPIRIGSWTPENYDQKYRGTVTLTEAMAVSLNTVAAQLVMEVGPKEVVQLAHRLGISTDLQNNASIALGTSEVSLMELTAAYAPFMNGGYKATPHVIQRILRTDGTVLYENNYLEPPRVLNSAVVAGMNRMMTAVVDHGTGKRAQLKGWQAGGKTGTTQSFRDALFVGYTSNLTTGIWFGNDDGTPMKKVTGGGLPAEAWHDFMTTAHQGLTPALLPGSDYQEPLPEPPQEMTISTIISDVLQSGGESDYPSPPQPNGPATEYPYDDVYVEGPVPPADVGPILEGPVETRRTTLLDVILGR</sequence>
<proteinExistence type="inferred from homology"/>
<evidence type="ECO:0000256" key="7">
    <source>
        <dbReference type="ARBA" id="ARBA00022679"/>
    </source>
</evidence>
<keyword evidence="7" id="KW-0808">Transferase</keyword>
<evidence type="ECO:0000256" key="2">
    <source>
        <dbReference type="ARBA" id="ARBA00007090"/>
    </source>
</evidence>
<dbReference type="InterPro" id="IPR050396">
    <property type="entry name" value="Glycosyltr_51/Transpeptidase"/>
</dbReference>
<reference evidence="16 17" key="1">
    <citation type="submission" date="2020-06" db="EMBL/GenBank/DDBJ databases">
        <title>Genome sequence of Rhizobium sp strain ADMK78.</title>
        <authorList>
            <person name="Rahi P."/>
        </authorList>
    </citation>
    <scope>NUCLEOTIDE SEQUENCE [LARGE SCALE GENOMIC DNA]</scope>
    <source>
        <strain evidence="16 17">ADMK78</strain>
    </source>
</reference>
<keyword evidence="13" id="KW-0812">Transmembrane</keyword>
<keyword evidence="17" id="KW-1185">Reference proteome</keyword>
<comment type="similarity">
    <text evidence="2">In the C-terminal section; belongs to the transpeptidase family.</text>
</comment>
<accession>A0ABX6QKD4</accession>
<protein>
    <recommendedName>
        <fullName evidence="10">peptidoglycan glycosyltransferase</fullName>
        <ecNumber evidence="10">2.4.99.28</ecNumber>
    </recommendedName>
</protein>
<dbReference type="Pfam" id="PF00905">
    <property type="entry name" value="Transpeptidase"/>
    <property type="match status" value="1"/>
</dbReference>
<keyword evidence="5" id="KW-0645">Protease</keyword>
<organism evidence="16 17">
    <name type="scientific">Peteryoungia desertarenae</name>
    <dbReference type="NCBI Taxonomy" id="1813451"/>
    <lineage>
        <taxon>Bacteria</taxon>
        <taxon>Pseudomonadati</taxon>
        <taxon>Pseudomonadota</taxon>
        <taxon>Alphaproteobacteria</taxon>
        <taxon>Hyphomicrobiales</taxon>
        <taxon>Rhizobiaceae</taxon>
        <taxon>Peteryoungia</taxon>
    </lineage>
</organism>
<dbReference type="RefSeq" id="WP_138285837.1">
    <property type="nucleotide sequence ID" value="NZ_CP058350.1"/>
</dbReference>
<dbReference type="PANTHER" id="PTHR32282:SF33">
    <property type="entry name" value="PEPTIDOGLYCAN GLYCOSYLTRANSFERASE"/>
    <property type="match status" value="1"/>
</dbReference>
<evidence type="ECO:0000256" key="8">
    <source>
        <dbReference type="ARBA" id="ARBA00022801"/>
    </source>
</evidence>
<keyword evidence="8" id="KW-0378">Hydrolase</keyword>
<evidence type="ECO:0000256" key="13">
    <source>
        <dbReference type="SAM" id="Phobius"/>
    </source>
</evidence>
<evidence type="ECO:0000259" key="14">
    <source>
        <dbReference type="Pfam" id="PF00905"/>
    </source>
</evidence>
<evidence type="ECO:0000256" key="5">
    <source>
        <dbReference type="ARBA" id="ARBA00022670"/>
    </source>
</evidence>
<keyword evidence="9" id="KW-0511">Multifunctional enzyme</keyword>
<feature type="compositionally biased region" description="Basic and acidic residues" evidence="12">
    <location>
        <begin position="1"/>
        <end position="13"/>
    </location>
</feature>
<evidence type="ECO:0000256" key="12">
    <source>
        <dbReference type="SAM" id="MobiDB-lite"/>
    </source>
</evidence>
<dbReference type="InterPro" id="IPR001264">
    <property type="entry name" value="Glyco_trans_51"/>
</dbReference>
<dbReference type="Gene3D" id="3.40.710.10">
    <property type="entry name" value="DD-peptidase/beta-lactamase superfamily"/>
    <property type="match status" value="1"/>
</dbReference>
<evidence type="ECO:0000256" key="4">
    <source>
        <dbReference type="ARBA" id="ARBA00022645"/>
    </source>
</evidence>
<dbReference type="InterPro" id="IPR001460">
    <property type="entry name" value="PCN-bd_Tpept"/>
</dbReference>
<evidence type="ECO:0000256" key="11">
    <source>
        <dbReference type="ARBA" id="ARBA00049902"/>
    </source>
</evidence>
<feature type="compositionally biased region" description="Basic residues" evidence="12">
    <location>
        <begin position="37"/>
        <end position="49"/>
    </location>
</feature>
<evidence type="ECO:0000313" key="17">
    <source>
        <dbReference type="Proteomes" id="UP000308530"/>
    </source>
</evidence>
<dbReference type="Proteomes" id="UP000308530">
    <property type="component" value="Chromosome"/>
</dbReference>
<feature type="compositionally biased region" description="Acidic residues" evidence="12">
    <location>
        <begin position="14"/>
        <end position="30"/>
    </location>
</feature>
<keyword evidence="13" id="KW-1133">Transmembrane helix</keyword>
<feature type="domain" description="Glycosyl transferase family 51" evidence="15">
    <location>
        <begin position="131"/>
        <end position="297"/>
    </location>
</feature>
<keyword evidence="13" id="KW-0472">Membrane</keyword>
<evidence type="ECO:0000256" key="9">
    <source>
        <dbReference type="ARBA" id="ARBA00023268"/>
    </source>
</evidence>
<keyword evidence="4" id="KW-0121">Carboxypeptidase</keyword>
<dbReference type="NCBIfam" id="TIGR02074">
    <property type="entry name" value="PBP_1a_fam"/>
    <property type="match status" value="1"/>
</dbReference>
<evidence type="ECO:0000256" key="6">
    <source>
        <dbReference type="ARBA" id="ARBA00022676"/>
    </source>
</evidence>
<feature type="region of interest" description="Disordered" evidence="12">
    <location>
        <begin position="686"/>
        <end position="707"/>
    </location>
</feature>
<comment type="catalytic activity">
    <reaction evidence="11">
        <text>[GlcNAc-(1-&gt;4)-Mur2Ac(oyl-L-Ala-gamma-D-Glu-L-Lys-D-Ala-D-Ala)](n)-di-trans,octa-cis-undecaprenyl diphosphate + beta-D-GlcNAc-(1-&gt;4)-Mur2Ac(oyl-L-Ala-gamma-D-Glu-L-Lys-D-Ala-D-Ala)-di-trans,octa-cis-undecaprenyl diphosphate = [GlcNAc-(1-&gt;4)-Mur2Ac(oyl-L-Ala-gamma-D-Glu-L-Lys-D-Ala-D-Ala)](n+1)-di-trans,octa-cis-undecaprenyl diphosphate + di-trans,octa-cis-undecaprenyl diphosphate + H(+)</text>
        <dbReference type="Rhea" id="RHEA:23708"/>
        <dbReference type="Rhea" id="RHEA-COMP:9602"/>
        <dbReference type="Rhea" id="RHEA-COMP:9603"/>
        <dbReference type="ChEBI" id="CHEBI:15378"/>
        <dbReference type="ChEBI" id="CHEBI:58405"/>
        <dbReference type="ChEBI" id="CHEBI:60033"/>
        <dbReference type="ChEBI" id="CHEBI:78435"/>
        <dbReference type="EC" id="2.4.99.28"/>
    </reaction>
</comment>
<name>A0ABX6QKD4_9HYPH</name>
<evidence type="ECO:0000256" key="3">
    <source>
        <dbReference type="ARBA" id="ARBA00007739"/>
    </source>
</evidence>
<comment type="similarity">
    <text evidence="3">In the N-terminal section; belongs to the glycosyltransferase 51 family.</text>
</comment>
<evidence type="ECO:0000256" key="1">
    <source>
        <dbReference type="ARBA" id="ARBA00004752"/>
    </source>
</evidence>
<dbReference type="InterPro" id="IPR036950">
    <property type="entry name" value="PBP_transglycosylase"/>
</dbReference>
<gene>
    <name evidence="16" type="ORF">FE840_005425</name>
</gene>
<dbReference type="SUPFAM" id="SSF56601">
    <property type="entry name" value="beta-lactamase/transpeptidase-like"/>
    <property type="match status" value="1"/>
</dbReference>
<feature type="domain" description="Penicillin-binding protein transpeptidase" evidence="14">
    <location>
        <begin position="385"/>
        <end position="613"/>
    </location>
</feature>
<dbReference type="PANTHER" id="PTHR32282">
    <property type="entry name" value="BINDING PROTEIN TRANSPEPTIDASE, PUTATIVE-RELATED"/>
    <property type="match status" value="1"/>
</dbReference>
<comment type="pathway">
    <text evidence="1">Cell wall biogenesis; peptidoglycan biosynthesis.</text>
</comment>
<evidence type="ECO:0000259" key="15">
    <source>
        <dbReference type="Pfam" id="PF00912"/>
    </source>
</evidence>
<evidence type="ECO:0000256" key="10">
    <source>
        <dbReference type="ARBA" id="ARBA00044770"/>
    </source>
</evidence>
<feature type="transmembrane region" description="Helical" evidence="13">
    <location>
        <begin position="75"/>
        <end position="98"/>
    </location>
</feature>
<dbReference type="EMBL" id="CP058350">
    <property type="protein sequence ID" value="QLF69026.1"/>
    <property type="molecule type" value="Genomic_DNA"/>
</dbReference>
<dbReference type="SUPFAM" id="SSF53955">
    <property type="entry name" value="Lysozyme-like"/>
    <property type="match status" value="1"/>
</dbReference>